<dbReference type="AlphaFoldDB" id="A0AAN6UHZ6"/>
<dbReference type="Proteomes" id="UP001304895">
    <property type="component" value="Unassembled WGS sequence"/>
</dbReference>
<evidence type="ECO:0000313" key="2">
    <source>
        <dbReference type="EMBL" id="KAK4133114.1"/>
    </source>
</evidence>
<feature type="compositionally biased region" description="Basic and acidic residues" evidence="1">
    <location>
        <begin position="34"/>
        <end position="45"/>
    </location>
</feature>
<keyword evidence="3" id="KW-1185">Reference proteome</keyword>
<feature type="region of interest" description="Disordered" evidence="1">
    <location>
        <begin position="1"/>
        <end position="51"/>
    </location>
</feature>
<evidence type="ECO:0000256" key="1">
    <source>
        <dbReference type="SAM" id="MobiDB-lite"/>
    </source>
</evidence>
<feature type="compositionally biased region" description="Basic and acidic residues" evidence="1">
    <location>
        <begin position="182"/>
        <end position="254"/>
    </location>
</feature>
<feature type="compositionally biased region" description="Basic residues" evidence="1">
    <location>
        <begin position="1"/>
        <end position="10"/>
    </location>
</feature>
<reference evidence="2" key="2">
    <citation type="submission" date="2023-05" db="EMBL/GenBank/DDBJ databases">
        <authorList>
            <consortium name="Lawrence Berkeley National Laboratory"/>
            <person name="Steindorff A."/>
            <person name="Hensen N."/>
            <person name="Bonometti L."/>
            <person name="Westerberg I."/>
            <person name="Brannstrom I.O."/>
            <person name="Guillou S."/>
            <person name="Cros-Aarteil S."/>
            <person name="Calhoun S."/>
            <person name="Haridas S."/>
            <person name="Kuo A."/>
            <person name="Mondo S."/>
            <person name="Pangilinan J."/>
            <person name="Riley R."/>
            <person name="Labutti K."/>
            <person name="Andreopoulos B."/>
            <person name="Lipzen A."/>
            <person name="Chen C."/>
            <person name="Yanf M."/>
            <person name="Daum C."/>
            <person name="Ng V."/>
            <person name="Clum A."/>
            <person name="Ohm R."/>
            <person name="Martin F."/>
            <person name="Silar P."/>
            <person name="Natvig D."/>
            <person name="Lalanne C."/>
            <person name="Gautier V."/>
            <person name="Ament-Velasquez S.L."/>
            <person name="Kruys A."/>
            <person name="Hutchinson M.I."/>
            <person name="Powell A.J."/>
            <person name="Barry K."/>
            <person name="Miller A.N."/>
            <person name="Grigoriev I.V."/>
            <person name="Debuchy R."/>
            <person name="Gladieux P."/>
            <person name="Thoren M.H."/>
            <person name="Johannesson H."/>
        </authorList>
    </citation>
    <scope>NUCLEOTIDE SEQUENCE</scope>
    <source>
        <strain evidence="2">CBS 123565</strain>
    </source>
</reference>
<gene>
    <name evidence="2" type="ORF">BT67DRAFT_56320</name>
</gene>
<feature type="compositionally biased region" description="Basic residues" evidence="1">
    <location>
        <begin position="172"/>
        <end position="181"/>
    </location>
</feature>
<comment type="caution">
    <text evidence="2">The sequence shown here is derived from an EMBL/GenBank/DDBJ whole genome shotgun (WGS) entry which is preliminary data.</text>
</comment>
<dbReference type="EMBL" id="MU853413">
    <property type="protein sequence ID" value="KAK4133114.1"/>
    <property type="molecule type" value="Genomic_DNA"/>
</dbReference>
<proteinExistence type="predicted"/>
<feature type="region of interest" description="Disordered" evidence="1">
    <location>
        <begin position="126"/>
        <end position="295"/>
    </location>
</feature>
<accession>A0AAN6UHZ6</accession>
<protein>
    <submittedName>
        <fullName evidence="2">Uncharacterized protein</fullName>
    </submittedName>
</protein>
<feature type="compositionally biased region" description="Low complexity" evidence="1">
    <location>
        <begin position="149"/>
        <end position="165"/>
    </location>
</feature>
<name>A0AAN6UHZ6_9PEZI</name>
<reference evidence="2" key="1">
    <citation type="journal article" date="2023" name="Mol. Phylogenet. Evol.">
        <title>Genome-scale phylogeny and comparative genomics of the fungal order Sordariales.</title>
        <authorList>
            <person name="Hensen N."/>
            <person name="Bonometti L."/>
            <person name="Westerberg I."/>
            <person name="Brannstrom I.O."/>
            <person name="Guillou S."/>
            <person name="Cros-Aarteil S."/>
            <person name="Calhoun S."/>
            <person name="Haridas S."/>
            <person name="Kuo A."/>
            <person name="Mondo S."/>
            <person name="Pangilinan J."/>
            <person name="Riley R."/>
            <person name="LaButti K."/>
            <person name="Andreopoulos B."/>
            <person name="Lipzen A."/>
            <person name="Chen C."/>
            <person name="Yan M."/>
            <person name="Daum C."/>
            <person name="Ng V."/>
            <person name="Clum A."/>
            <person name="Steindorff A."/>
            <person name="Ohm R.A."/>
            <person name="Martin F."/>
            <person name="Silar P."/>
            <person name="Natvig D.O."/>
            <person name="Lalanne C."/>
            <person name="Gautier V."/>
            <person name="Ament-Velasquez S.L."/>
            <person name="Kruys A."/>
            <person name="Hutchinson M.I."/>
            <person name="Powell A.J."/>
            <person name="Barry K."/>
            <person name="Miller A.N."/>
            <person name="Grigoriev I.V."/>
            <person name="Debuchy R."/>
            <person name="Gladieux P."/>
            <person name="Hiltunen Thoren M."/>
            <person name="Johannesson H."/>
        </authorList>
    </citation>
    <scope>NUCLEOTIDE SEQUENCE</scope>
    <source>
        <strain evidence="2">CBS 123565</strain>
    </source>
</reference>
<sequence>MSSRSVKFRRSSPSGGSHYDHQRSDSGVGSFSDSESRASNPDHDYIAPGYDDPRSIYSLQLALDQARQERDDWVAKATALEENLTLVHNEFAQHKAHVRAITNEKEILAQEKEILAQEKERLTKSNKELAEENAQLQESVKELKKASRKSSSNSAPSVSTVTPSESSDEKKPRRSSSKRHKESSGRADKEKEREKEREREHKERERELKERERELKERERERRKAQEKALERAEKEETERLRKRFDTRGDESDTKGSSVSAKTQRNRRDSYIEPLGHGAPRPSVATVPPSPARQYAAYSSTATVPAYGSATGYASIREPFKGATPRPHHPSVYIADEYTAPYGAEYAAEEDDPYHVQPVSRSARHPR</sequence>
<evidence type="ECO:0000313" key="3">
    <source>
        <dbReference type="Proteomes" id="UP001304895"/>
    </source>
</evidence>
<organism evidence="2 3">
    <name type="scientific">Trichocladium antarcticum</name>
    <dbReference type="NCBI Taxonomy" id="1450529"/>
    <lineage>
        <taxon>Eukaryota</taxon>
        <taxon>Fungi</taxon>
        <taxon>Dikarya</taxon>
        <taxon>Ascomycota</taxon>
        <taxon>Pezizomycotina</taxon>
        <taxon>Sordariomycetes</taxon>
        <taxon>Sordariomycetidae</taxon>
        <taxon>Sordariales</taxon>
        <taxon>Chaetomiaceae</taxon>
        <taxon>Trichocladium</taxon>
    </lineage>
</organism>